<name>A0A2N1PRC5_9BACT</name>
<comment type="caution">
    <text evidence="1">The sequence shown here is derived from an EMBL/GenBank/DDBJ whole genome shotgun (WGS) entry which is preliminary data.</text>
</comment>
<dbReference type="PROSITE" id="PS51257">
    <property type="entry name" value="PROKAR_LIPOPROTEIN"/>
    <property type="match status" value="1"/>
</dbReference>
<evidence type="ECO:0008006" key="3">
    <source>
        <dbReference type="Google" id="ProtNLM"/>
    </source>
</evidence>
<evidence type="ECO:0000313" key="1">
    <source>
        <dbReference type="EMBL" id="PKK90876.1"/>
    </source>
</evidence>
<reference evidence="1 2" key="1">
    <citation type="journal article" date="2017" name="ISME J.">
        <title>Potential for microbial H2 and metal transformations associated with novel bacteria and archaea in deep terrestrial subsurface sediments.</title>
        <authorList>
            <person name="Hernsdorf A.W."/>
            <person name="Amano Y."/>
            <person name="Miyakawa K."/>
            <person name="Ise K."/>
            <person name="Suzuki Y."/>
            <person name="Anantharaman K."/>
            <person name="Probst A."/>
            <person name="Burstein D."/>
            <person name="Thomas B.C."/>
            <person name="Banfield J.F."/>
        </authorList>
    </citation>
    <scope>NUCLEOTIDE SEQUENCE [LARGE SCALE GENOMIC DNA]</scope>
    <source>
        <strain evidence="1">HGW-Wallbacteria-1</strain>
    </source>
</reference>
<dbReference type="EMBL" id="PGXC01000004">
    <property type="protein sequence ID" value="PKK90876.1"/>
    <property type="molecule type" value="Genomic_DNA"/>
</dbReference>
<proteinExistence type="predicted"/>
<dbReference type="CDD" id="cd00063">
    <property type="entry name" value="FN3"/>
    <property type="match status" value="1"/>
</dbReference>
<dbReference type="InterPro" id="IPR036116">
    <property type="entry name" value="FN3_sf"/>
</dbReference>
<gene>
    <name evidence="1" type="ORF">CVV64_08330</name>
</gene>
<sequence>MNRFRYWIIVFSLALLGLGYGCGDEPGLITESTLSYLPPELSSVQIKGFDPGVMTLEWVTNKPCRGFLQISEDGKFGPSSSTTEKKCLVIENTFRDASSYSGNDYSSEIKVDQVLQRGSLQTVTTLQCATAEVSGTFYSTLNVESLGLFRRTVLPTRVLDISYIHVVDKLETGALLGELFVKVSLDKGNFDPARLSVEMKKVYESQSSWTMGNSSYSSPYVQNPANFDLKPFLDAGMKVQGEVIFSSHSSLGALTTDHHKCTVRGLNAGKEYYIRVVAMDSWGNSTVGSIRLIKSLSRSESYSAVVSQAGGSVGIPNGPIAAVASGQMQWSDTMRIGYLDGFPEKTDSPVLFGKGCFVILPTGVSSADLKIPKGDFTEANQIYSWSFGKGYQPLNTTESNQILSASIDGQGYFFLGKAL</sequence>
<evidence type="ECO:0000313" key="2">
    <source>
        <dbReference type="Proteomes" id="UP000233256"/>
    </source>
</evidence>
<dbReference type="InterPro" id="IPR013783">
    <property type="entry name" value="Ig-like_fold"/>
</dbReference>
<dbReference type="InterPro" id="IPR003961">
    <property type="entry name" value="FN3_dom"/>
</dbReference>
<protein>
    <recommendedName>
        <fullName evidence="3">Fibronectin type-III domain-containing protein</fullName>
    </recommendedName>
</protein>
<accession>A0A2N1PRC5</accession>
<dbReference type="Gene3D" id="2.60.40.10">
    <property type="entry name" value="Immunoglobulins"/>
    <property type="match status" value="1"/>
</dbReference>
<organism evidence="1 2">
    <name type="scientific">Candidatus Wallbacteria bacterium HGW-Wallbacteria-1</name>
    <dbReference type="NCBI Taxonomy" id="2013854"/>
    <lineage>
        <taxon>Bacteria</taxon>
        <taxon>Candidatus Walliibacteriota</taxon>
    </lineage>
</organism>
<dbReference type="Proteomes" id="UP000233256">
    <property type="component" value="Unassembled WGS sequence"/>
</dbReference>
<dbReference type="AlphaFoldDB" id="A0A2N1PRC5"/>
<dbReference type="SUPFAM" id="SSF49265">
    <property type="entry name" value="Fibronectin type III"/>
    <property type="match status" value="1"/>
</dbReference>